<evidence type="ECO:0000313" key="5">
    <source>
        <dbReference type="Proteomes" id="UP001627154"/>
    </source>
</evidence>
<gene>
    <name evidence="4" type="ORF">TKK_015701</name>
</gene>
<evidence type="ECO:0000256" key="1">
    <source>
        <dbReference type="PROSITE-ProRule" id="PRU00042"/>
    </source>
</evidence>
<feature type="compositionally biased region" description="Basic residues" evidence="2">
    <location>
        <begin position="1168"/>
        <end position="1179"/>
    </location>
</feature>
<sequence length="1866" mass="210209">MDVGEESKGLVTVVAGESDPLNNRQATVATIQLDPSSDMDLLSNCQSGMESTVIIFDNDSQQGIVKLVNSADVQNSLGTVPDSDDLDNFITLHAATTDQNIAVSVDETITLPAEQHYTIAAEQQISLLEKGENFILPNEQQTVSLSSSQENIGISVDQQSIALSNQQDNVLISVSQPDITINPKQESITLTSKQQNITQEQQNIDLALDQHNISVISEQHNLPTTSEQHNFPETLEQSNITIAPEQHNITITTGEQRITIPIEQHSVIEHSEVSEQNITISTQNSVTKFDEQNFSQTNEQSIETFADKIIEETNEFLSFKPDQKEVKQEDATPAAESDDDETIATFTTSTGQQLALYAVEDSDEVFAVALYDESGEPPTNFHFLMKADVERLIGEGAVKTVKKPNAQQRKEAKEKLAKEKKEKEEIKFDKYQAVITNIEKPDEIQYLKKVEEIKKEVGEGAFQFIAQPRPVAPKIEPLKPVISKQPISKILEGANNKSVLPSIQRRNIVKQLTPKQQVTPRTQATPTLTSQIVLKSQSSPKLQANAKLHSNSKFQITSKSLPSPNSVTMPKLQGTTLVPSKVNPQMASKIQTNIKKPVTPKLPAKSNSQIIPKAQVMNRQVTSKSDSSNQSIPMKQISKQAFVGKQQPQQFIVARQTGVKQTVPVKPGNFIRQYPPGKTPIVKRIFPANQTTIIRQNPSNRSPAYIRQIATGRPTTLIKQVPPPKQGTTQIIRQISPGKKIITKPILNQEGRIVNAVTQHLVERKKEHQVTYLLPNKNSSYIQENPIEDNEDSEPELMEQSTMQYVLCDGDTSEGELTFDELQASLQSIKKEKSKTIPKKIKKIRPSWWVNKSIKRLENITKISPVVKCSPKLPPIITQRKVSVTAPMVYRTYRSSPKKLRTPNNLLQAHRKIKKEDEDPSYIDGNLNSSEDIQKNYDTPVLVTPVRPRSRKQQLTVVNRADSEIIIQPASAYSEDDEEITQPRKRGRRKKQTTNDPDYNPRASASKAKKRTNQSVELIEIDAEEADENSKKSSSDKENDDLESDSEVEPKQKQKSKQVFMQCSDCDRNFRKKKVLERHMQICTKNPTNIQKMEEKKALEDSKEKKFTCKACGEKFSVAVSLARHVRATHSPKKRGRPRRTDHREDDTTEMEESSDDEKANIDDKDLKKKGKLSPKKRTPTREDSGTPEIELKLDSSSENVKEPPKRRGRPPKAIKKKISETPDSKSKPSALLSEPRRRGRPPKQRTISKDEHSESSEPEEKNKIERPIAQVPKKRGRWSDRISTSTPEPVEESKKRGRPPTKKKENQLTEDDENEHKSDEDDDKSVPISAGPLKKRVRLLAKSVSESEEKIPESTTDEPKKRGRPTKKKDESHTEDDEDELENENLKDEKEDKKSTADKESRTSTGEKIIAPPKKRGRPSMKDKLLYDSVYNKTQEIKIGTDKNIKDEKQTSEKLPLEPCEIDIKEEEKELLEESKKRGRTAEEKCKDETSFIEEHRQSSEITKKKSTTDNDQKEDSPDLDEMIEELVEVLEKTPRKRGRFTRKNKEDESELEDNSEDVGESKKRGKLVKDKTDIVESSEKVDDQTASPPKKRGRPAKSSKEQSMMEVEEQMEEMFACLEQSNPHVMKNKDNTESLSDLKKNKKSDVIESLDVSESGGKLSTTIETLPKKRGRPPTKVDKDDALIHEDKTEGCPQSKSDKTDESENSSKELQTRSRASKIESNSESEMKLESASTSKGDARKRGRPSKSEKSSKDIVSDEEFISNEDSTTAGEMNTTKNVSEEDKSTVTSNTPKLKKFSCENCHEFFTSVAALNAHRLTHRTKKSGMLVYHCSTCKKLVPAEAFSKHLASHGRKGPASRILRSNQ</sequence>
<feature type="compositionally biased region" description="Basic and acidic residues" evidence="2">
    <location>
        <begin position="1180"/>
        <end position="1206"/>
    </location>
</feature>
<feature type="domain" description="C2H2-type" evidence="3">
    <location>
        <begin position="1107"/>
        <end position="1135"/>
    </location>
</feature>
<proteinExistence type="predicted"/>
<feature type="compositionally biased region" description="Basic and acidic residues" evidence="2">
    <location>
        <begin position="1629"/>
        <end position="1648"/>
    </location>
</feature>
<keyword evidence="1" id="KW-0862">Zinc</keyword>
<feature type="compositionally biased region" description="Basic and acidic residues" evidence="2">
    <location>
        <begin position="1385"/>
        <end position="1403"/>
    </location>
</feature>
<feature type="compositionally biased region" description="Polar residues" evidence="2">
    <location>
        <begin position="1766"/>
        <end position="1780"/>
    </location>
</feature>
<evidence type="ECO:0000259" key="3">
    <source>
        <dbReference type="PROSITE" id="PS50157"/>
    </source>
</evidence>
<dbReference type="SMART" id="SM00384">
    <property type="entry name" value="AT_hook"/>
    <property type="match status" value="10"/>
</dbReference>
<feature type="compositionally biased region" description="Basic and acidic residues" evidence="2">
    <location>
        <begin position="1561"/>
        <end position="1585"/>
    </location>
</feature>
<dbReference type="InterPro" id="IPR013087">
    <property type="entry name" value="Znf_C2H2_type"/>
</dbReference>
<feature type="compositionally biased region" description="Acidic residues" evidence="2">
    <location>
        <begin position="1549"/>
        <end position="1560"/>
    </location>
</feature>
<dbReference type="PRINTS" id="PR00929">
    <property type="entry name" value="ATHOOK"/>
</dbReference>
<dbReference type="GO" id="GO:0008270">
    <property type="term" value="F:zinc ion binding"/>
    <property type="evidence" value="ECO:0007669"/>
    <property type="project" value="UniProtKB-KW"/>
</dbReference>
<feature type="compositionally biased region" description="Basic and acidic residues" evidence="2">
    <location>
        <begin position="1157"/>
        <end position="1167"/>
    </location>
</feature>
<dbReference type="Proteomes" id="UP001627154">
    <property type="component" value="Unassembled WGS sequence"/>
</dbReference>
<name>A0ABD2W9G8_9HYME</name>
<feature type="compositionally biased region" description="Basic and acidic residues" evidence="2">
    <location>
        <begin position="1443"/>
        <end position="1518"/>
    </location>
</feature>
<comment type="caution">
    <text evidence="4">The sequence shown here is derived from an EMBL/GenBank/DDBJ whole genome shotgun (WGS) entry which is preliminary data.</text>
</comment>
<feature type="compositionally biased region" description="Basic and acidic residues" evidence="2">
    <location>
        <begin position="1028"/>
        <end position="1037"/>
    </location>
</feature>
<feature type="compositionally biased region" description="Acidic residues" evidence="2">
    <location>
        <begin position="1147"/>
        <end position="1156"/>
    </location>
</feature>
<dbReference type="Pfam" id="PF00096">
    <property type="entry name" value="zf-C2H2"/>
    <property type="match status" value="1"/>
</dbReference>
<feature type="compositionally biased region" description="Basic and acidic residues" evidence="2">
    <location>
        <begin position="1248"/>
        <end position="1267"/>
    </location>
</feature>
<keyword evidence="5" id="KW-1185">Reference proteome</keyword>
<feature type="compositionally biased region" description="Basic residues" evidence="2">
    <location>
        <begin position="1207"/>
        <end position="1217"/>
    </location>
</feature>
<dbReference type="EMBL" id="JBJJXI010000123">
    <property type="protein sequence ID" value="KAL3389491.1"/>
    <property type="molecule type" value="Genomic_DNA"/>
</dbReference>
<keyword evidence="1" id="KW-0863">Zinc-finger</keyword>
<feature type="domain" description="C2H2-type" evidence="3">
    <location>
        <begin position="1799"/>
        <end position="1826"/>
    </location>
</feature>
<feature type="compositionally biased region" description="Acidic residues" evidence="2">
    <location>
        <begin position="1374"/>
        <end position="1384"/>
    </location>
</feature>
<protein>
    <recommendedName>
        <fullName evidence="3">C2H2-type domain-containing protein</fullName>
    </recommendedName>
</protein>
<feature type="compositionally biased region" description="Basic and acidic residues" evidence="2">
    <location>
        <begin position="1218"/>
        <end position="1227"/>
    </location>
</feature>
<organism evidence="4 5">
    <name type="scientific">Trichogramma kaykai</name>
    <dbReference type="NCBI Taxonomy" id="54128"/>
    <lineage>
        <taxon>Eukaryota</taxon>
        <taxon>Metazoa</taxon>
        <taxon>Ecdysozoa</taxon>
        <taxon>Arthropoda</taxon>
        <taxon>Hexapoda</taxon>
        <taxon>Insecta</taxon>
        <taxon>Pterygota</taxon>
        <taxon>Neoptera</taxon>
        <taxon>Endopterygota</taxon>
        <taxon>Hymenoptera</taxon>
        <taxon>Apocrita</taxon>
        <taxon>Proctotrupomorpha</taxon>
        <taxon>Chalcidoidea</taxon>
        <taxon>Trichogrammatidae</taxon>
        <taxon>Trichogramma</taxon>
    </lineage>
</organism>
<feature type="compositionally biased region" description="Basic and acidic residues" evidence="2">
    <location>
        <begin position="1748"/>
        <end position="1758"/>
    </location>
</feature>
<keyword evidence="1" id="KW-0479">Metal-binding</keyword>
<feature type="region of interest" description="Disordered" evidence="2">
    <location>
        <begin position="1443"/>
        <end position="1791"/>
    </location>
</feature>
<feature type="region of interest" description="Disordered" evidence="2">
    <location>
        <begin position="968"/>
        <end position="1060"/>
    </location>
</feature>
<reference evidence="4 5" key="1">
    <citation type="journal article" date="2024" name="bioRxiv">
        <title>A reference genome for Trichogramma kaykai: A tiny desert-dwelling parasitoid wasp with competing sex-ratio distorters.</title>
        <authorList>
            <person name="Culotta J."/>
            <person name="Lindsey A.R."/>
        </authorList>
    </citation>
    <scope>NUCLEOTIDE SEQUENCE [LARGE SCALE GENOMIC DNA]</scope>
    <source>
        <strain evidence="4 5">KSX58</strain>
    </source>
</reference>
<feature type="compositionally biased region" description="Acidic residues" evidence="2">
    <location>
        <begin position="1038"/>
        <end position="1047"/>
    </location>
</feature>
<dbReference type="Gene3D" id="3.30.160.60">
    <property type="entry name" value="Classic Zinc Finger"/>
    <property type="match status" value="2"/>
</dbReference>
<dbReference type="SMART" id="SM00355">
    <property type="entry name" value="ZnF_C2H2"/>
    <property type="match status" value="4"/>
</dbReference>
<accession>A0ABD2W9G8</accession>
<feature type="compositionally biased region" description="Acidic residues" evidence="2">
    <location>
        <begin position="1519"/>
        <end position="1530"/>
    </location>
</feature>
<feature type="compositionally biased region" description="Basic and acidic residues" evidence="2">
    <location>
        <begin position="1346"/>
        <end position="1361"/>
    </location>
</feature>
<feature type="region of interest" description="Disordered" evidence="2">
    <location>
        <begin position="911"/>
        <end position="931"/>
    </location>
</feature>
<feature type="domain" description="C2H2-type" evidence="3">
    <location>
        <begin position="1061"/>
        <end position="1088"/>
    </location>
</feature>
<evidence type="ECO:0000256" key="2">
    <source>
        <dbReference type="SAM" id="MobiDB-lite"/>
    </source>
</evidence>
<dbReference type="PROSITE" id="PS00028">
    <property type="entry name" value="ZINC_FINGER_C2H2_1"/>
    <property type="match status" value="2"/>
</dbReference>
<feature type="compositionally biased region" description="Basic residues" evidence="2">
    <location>
        <begin position="983"/>
        <end position="992"/>
    </location>
</feature>
<feature type="region of interest" description="Disordered" evidence="2">
    <location>
        <begin position="1122"/>
        <end position="1425"/>
    </location>
</feature>
<dbReference type="InterPro" id="IPR017956">
    <property type="entry name" value="AT_hook_DNA-bd_motif"/>
</dbReference>
<dbReference type="PROSITE" id="PS50157">
    <property type="entry name" value="ZINC_FINGER_C2H2_2"/>
    <property type="match status" value="3"/>
</dbReference>
<feature type="compositionally biased region" description="Basic residues" evidence="2">
    <location>
        <begin position="1124"/>
        <end position="1141"/>
    </location>
</feature>
<dbReference type="InterPro" id="IPR036236">
    <property type="entry name" value="Znf_C2H2_sf"/>
</dbReference>
<dbReference type="SUPFAM" id="SSF57667">
    <property type="entry name" value="beta-beta-alpha zinc fingers"/>
    <property type="match status" value="1"/>
</dbReference>
<evidence type="ECO:0000313" key="4">
    <source>
        <dbReference type="EMBL" id="KAL3389491.1"/>
    </source>
</evidence>
<feature type="compositionally biased region" description="Basic and acidic residues" evidence="2">
    <location>
        <begin position="1677"/>
        <end position="1714"/>
    </location>
</feature>